<protein>
    <submittedName>
        <fullName evidence="11">ABC transporter permease</fullName>
    </submittedName>
</protein>
<feature type="transmembrane region" description="Helical" evidence="8">
    <location>
        <begin position="51"/>
        <end position="75"/>
    </location>
</feature>
<evidence type="ECO:0000313" key="12">
    <source>
        <dbReference type="Proteomes" id="UP000249135"/>
    </source>
</evidence>
<evidence type="ECO:0000256" key="8">
    <source>
        <dbReference type="RuleBase" id="RU363032"/>
    </source>
</evidence>
<dbReference type="PANTHER" id="PTHR42929:SF5">
    <property type="entry name" value="ABC TRANSPORTER PERMEASE PROTEIN"/>
    <property type="match status" value="1"/>
</dbReference>
<keyword evidence="7 8" id="KW-0472">Membrane</keyword>
<dbReference type="SUPFAM" id="SSF161098">
    <property type="entry name" value="MetI-like"/>
    <property type="match status" value="1"/>
</dbReference>
<evidence type="ECO:0000256" key="3">
    <source>
        <dbReference type="ARBA" id="ARBA00022448"/>
    </source>
</evidence>
<evidence type="ECO:0000256" key="1">
    <source>
        <dbReference type="ARBA" id="ARBA00004651"/>
    </source>
</evidence>
<evidence type="ECO:0000313" key="11">
    <source>
        <dbReference type="EMBL" id="PZQ75872.1"/>
    </source>
</evidence>
<feature type="transmembrane region" description="Helical" evidence="8">
    <location>
        <begin position="138"/>
        <end position="161"/>
    </location>
</feature>
<feature type="region of interest" description="Disordered" evidence="9">
    <location>
        <begin position="1"/>
        <end position="20"/>
    </location>
</feature>
<reference evidence="11 12" key="1">
    <citation type="submission" date="2017-08" db="EMBL/GenBank/DDBJ databases">
        <title>Infants hospitalized years apart are colonized by the same room-sourced microbial strains.</title>
        <authorList>
            <person name="Brooks B."/>
            <person name="Olm M.R."/>
            <person name="Firek B.A."/>
            <person name="Baker R."/>
            <person name="Thomas B.C."/>
            <person name="Morowitz M.J."/>
            <person name="Banfield J.F."/>
        </authorList>
    </citation>
    <scope>NUCLEOTIDE SEQUENCE [LARGE SCALE GENOMIC DNA]</scope>
    <source>
        <strain evidence="11">S2_005_003_R2_41</strain>
    </source>
</reference>
<dbReference type="GO" id="GO:0005886">
    <property type="term" value="C:plasma membrane"/>
    <property type="evidence" value="ECO:0007669"/>
    <property type="project" value="UniProtKB-SubCell"/>
</dbReference>
<proteinExistence type="inferred from homology"/>
<feature type="transmembrane region" description="Helical" evidence="8">
    <location>
        <begin position="232"/>
        <end position="261"/>
    </location>
</feature>
<feature type="transmembrane region" description="Helical" evidence="8">
    <location>
        <begin position="191"/>
        <end position="211"/>
    </location>
</feature>
<dbReference type="Proteomes" id="UP000249135">
    <property type="component" value="Unassembled WGS sequence"/>
</dbReference>
<keyword evidence="5 8" id="KW-0812">Transmembrane</keyword>
<dbReference type="InterPro" id="IPR035906">
    <property type="entry name" value="MetI-like_sf"/>
</dbReference>
<evidence type="ECO:0000256" key="4">
    <source>
        <dbReference type="ARBA" id="ARBA00022475"/>
    </source>
</evidence>
<evidence type="ECO:0000256" key="2">
    <source>
        <dbReference type="ARBA" id="ARBA00007069"/>
    </source>
</evidence>
<feature type="transmembrane region" description="Helical" evidence="8">
    <location>
        <begin position="293"/>
        <end position="313"/>
    </location>
</feature>
<dbReference type="GO" id="GO:0055085">
    <property type="term" value="P:transmembrane transport"/>
    <property type="evidence" value="ECO:0007669"/>
    <property type="project" value="InterPro"/>
</dbReference>
<dbReference type="EMBL" id="QFPP01000071">
    <property type="protein sequence ID" value="PZQ75872.1"/>
    <property type="molecule type" value="Genomic_DNA"/>
</dbReference>
<dbReference type="Gene3D" id="1.10.3720.10">
    <property type="entry name" value="MetI-like"/>
    <property type="match status" value="1"/>
</dbReference>
<dbReference type="AlphaFoldDB" id="A0A2W5QEZ4"/>
<organism evidence="11 12">
    <name type="scientific">Variovorax paradoxus</name>
    <dbReference type="NCBI Taxonomy" id="34073"/>
    <lineage>
        <taxon>Bacteria</taxon>
        <taxon>Pseudomonadati</taxon>
        <taxon>Pseudomonadota</taxon>
        <taxon>Betaproteobacteria</taxon>
        <taxon>Burkholderiales</taxon>
        <taxon>Comamonadaceae</taxon>
        <taxon>Variovorax</taxon>
    </lineage>
</organism>
<keyword evidence="3 8" id="KW-0813">Transport</keyword>
<dbReference type="PROSITE" id="PS50928">
    <property type="entry name" value="ABC_TM1"/>
    <property type="match status" value="1"/>
</dbReference>
<comment type="caution">
    <text evidence="11">The sequence shown here is derived from an EMBL/GenBank/DDBJ whole genome shotgun (WGS) entry which is preliminary data.</text>
</comment>
<sequence length="321" mass="33929">MCASSRAPTLRPTSSTDGPNAMSALPSATLALPPSPATDFARAGQRREARLATAAVPAVLVVVLVLGVPCVWLLGLSFVGADGALSLHNYTALFADAAYARSLWLTLWMAAVTTAICLVAGYALAYAMTLIPRPAATLALALVALPFWTSVLVRTYAWLILLQNRGIVNNLLTGAGIIDEPLRLMHNSTGALIGMVHIMLPFMVFPLHAALGKIDGDHLRAAAAMGASPFYAFWRVFFPQSLAGVAAGCVLVFVLSLGFYITPALLGGGKSIVMSIAIEHDISRNMNWGPGSAAAVMFVAGVLCIFAVVTRFMSLERLFQR</sequence>
<evidence type="ECO:0000256" key="7">
    <source>
        <dbReference type="ARBA" id="ARBA00023136"/>
    </source>
</evidence>
<accession>A0A2W5QEZ4</accession>
<dbReference type="PANTHER" id="PTHR42929">
    <property type="entry name" value="INNER MEMBRANE ABC TRANSPORTER PERMEASE PROTEIN YDCU-RELATED-RELATED"/>
    <property type="match status" value="1"/>
</dbReference>
<gene>
    <name evidence="11" type="ORF">DI563_08420</name>
</gene>
<dbReference type="CDD" id="cd06261">
    <property type="entry name" value="TM_PBP2"/>
    <property type="match status" value="1"/>
</dbReference>
<evidence type="ECO:0000256" key="9">
    <source>
        <dbReference type="SAM" id="MobiDB-lite"/>
    </source>
</evidence>
<dbReference type="Pfam" id="PF00528">
    <property type="entry name" value="BPD_transp_1"/>
    <property type="match status" value="1"/>
</dbReference>
<evidence type="ECO:0000259" key="10">
    <source>
        <dbReference type="PROSITE" id="PS50928"/>
    </source>
</evidence>
<keyword evidence="4" id="KW-1003">Cell membrane</keyword>
<name>A0A2W5QEZ4_VARPD</name>
<comment type="subcellular location">
    <subcellularLocation>
        <location evidence="1 8">Cell membrane</location>
        <topology evidence="1 8">Multi-pass membrane protein</topology>
    </subcellularLocation>
</comment>
<dbReference type="InterPro" id="IPR000515">
    <property type="entry name" value="MetI-like"/>
</dbReference>
<feature type="transmembrane region" description="Helical" evidence="8">
    <location>
        <begin position="103"/>
        <end position="126"/>
    </location>
</feature>
<evidence type="ECO:0000256" key="6">
    <source>
        <dbReference type="ARBA" id="ARBA00022989"/>
    </source>
</evidence>
<evidence type="ECO:0000256" key="5">
    <source>
        <dbReference type="ARBA" id="ARBA00022692"/>
    </source>
</evidence>
<comment type="similarity">
    <text evidence="2">Belongs to the binding-protein-dependent transport system permease family. CysTW subfamily.</text>
</comment>
<feature type="domain" description="ABC transmembrane type-1" evidence="10">
    <location>
        <begin position="103"/>
        <end position="309"/>
    </location>
</feature>
<keyword evidence="6 8" id="KW-1133">Transmembrane helix</keyword>